<proteinExistence type="predicted"/>
<dbReference type="Proteomes" id="UP000218181">
    <property type="component" value="Unassembled WGS sequence"/>
</dbReference>
<keyword evidence="2" id="KW-1133">Transmembrane helix</keyword>
<protein>
    <submittedName>
        <fullName evidence="3">XpaC-like protein</fullName>
    </submittedName>
</protein>
<dbReference type="STRING" id="1291764.GCA_001311235_01075"/>
<evidence type="ECO:0000256" key="2">
    <source>
        <dbReference type="SAM" id="Phobius"/>
    </source>
</evidence>
<accession>A0A2A5RNT4</accession>
<feature type="transmembrane region" description="Helical" evidence="2">
    <location>
        <begin position="28"/>
        <end position="48"/>
    </location>
</feature>
<keyword evidence="1" id="KW-0175">Coiled coil</keyword>
<evidence type="ECO:0000313" key="3">
    <source>
        <dbReference type="EMBL" id="PCS01004.1"/>
    </source>
</evidence>
<keyword evidence="2" id="KW-0812">Transmembrane</keyword>
<keyword evidence="2" id="KW-0472">Membrane</keyword>
<dbReference type="EMBL" id="JXJU01000002">
    <property type="protein sequence ID" value="PCS01004.1"/>
    <property type="molecule type" value="Genomic_DNA"/>
</dbReference>
<keyword evidence="4" id="KW-1185">Reference proteome</keyword>
<dbReference type="Pfam" id="PF10112">
    <property type="entry name" value="Halogen_Hydrol"/>
    <property type="match status" value="1"/>
</dbReference>
<comment type="caution">
    <text evidence="3">The sequence shown here is derived from an EMBL/GenBank/DDBJ whole genome shotgun (WGS) entry which is preliminary data.</text>
</comment>
<sequence length="216" mass="24980">MDKIEINEGDIDMPVNYMMVDGMSRGHLGFFNFILIFILAFFVIKVIVGVSLSRSSRQNDGENYRDKAANLKVNMERYRESGLSDSDIKIFRENLAEAKTNIETWEKNMKKNDDLQVVESVTGGLESSKLTFKYIVQNPQELTKQSEFLYKDLPNMVKLSDKFIEMKKQSVKTDDISRDLDETLLLIKTLSTNISKNYHDILMDDVNVIKHEVNFD</sequence>
<feature type="coiled-coil region" evidence="1">
    <location>
        <begin position="61"/>
        <end position="115"/>
    </location>
</feature>
<evidence type="ECO:0000313" key="4">
    <source>
        <dbReference type="Proteomes" id="UP000218181"/>
    </source>
</evidence>
<name>A0A2A5RNT4_9LACT</name>
<reference evidence="3 4" key="1">
    <citation type="submission" date="2014-12" db="EMBL/GenBank/DDBJ databases">
        <title>Draft genome sequences of 10 type strains of Lactococcus.</title>
        <authorList>
            <person name="Sun Z."/>
            <person name="Zhong Z."/>
            <person name="Liu W."/>
            <person name="Zhang W."/>
            <person name="Zhang H."/>
        </authorList>
    </citation>
    <scope>NUCLEOTIDE SEQUENCE [LARGE SCALE GENOMIC DNA]</scope>
    <source>
        <strain evidence="3 4">JCM 16395</strain>
    </source>
</reference>
<gene>
    <name evidence="3" type="ORF">RT41_GL000794</name>
</gene>
<dbReference type="AlphaFoldDB" id="A0A2A5RNT4"/>
<organism evidence="3 4">
    <name type="scientific">Lactococcus fujiensis JCM 16395</name>
    <dbReference type="NCBI Taxonomy" id="1291764"/>
    <lineage>
        <taxon>Bacteria</taxon>
        <taxon>Bacillati</taxon>
        <taxon>Bacillota</taxon>
        <taxon>Bacilli</taxon>
        <taxon>Lactobacillales</taxon>
        <taxon>Streptococcaceae</taxon>
        <taxon>Lactococcus</taxon>
    </lineage>
</organism>
<evidence type="ECO:0000256" key="1">
    <source>
        <dbReference type="SAM" id="Coils"/>
    </source>
</evidence>
<dbReference type="InterPro" id="IPR018770">
    <property type="entry name" value="ChloroindolylP_hydrolase"/>
</dbReference>